<dbReference type="AlphaFoldDB" id="A0A0S1SDB0"/>
<evidence type="ECO:0000256" key="1">
    <source>
        <dbReference type="ARBA" id="ARBA00010939"/>
    </source>
</evidence>
<dbReference type="Pfam" id="PF01176">
    <property type="entry name" value="eIF-1a"/>
    <property type="match status" value="1"/>
</dbReference>
<dbReference type="KEGG" id="prf:PeribacterA2_0030"/>
<comment type="subunit">
    <text evidence="4">Component of the 30S ribosomal translation pre-initiation complex which assembles on the 30S ribosome in the order IF-2 and IF-3, IF-1 and N-formylmethionyl-tRNA(fMet); mRNA recruitment can occur at any time during PIC assembly.</text>
</comment>
<evidence type="ECO:0000313" key="8">
    <source>
        <dbReference type="Proteomes" id="UP000069135"/>
    </source>
</evidence>
<keyword evidence="4" id="KW-0699">rRNA-binding</keyword>
<keyword evidence="2 4" id="KW-0396">Initiation factor</keyword>
<evidence type="ECO:0000256" key="5">
    <source>
        <dbReference type="NCBIfam" id="TIGR00008"/>
    </source>
</evidence>
<name>A0A0S1SDB0_9BACT</name>
<dbReference type="STRING" id="1735162.PeribacterB2_0030"/>
<accession>A0A0S1SQM0</accession>
<evidence type="ECO:0000256" key="3">
    <source>
        <dbReference type="ARBA" id="ARBA00022917"/>
    </source>
</evidence>
<dbReference type="Proteomes" id="UP000069135">
    <property type="component" value="Chromosome"/>
</dbReference>
<reference evidence="8" key="1">
    <citation type="submission" date="2015-10" db="EMBL/GenBank/DDBJ databases">
        <title>Analysis of five complete genome sequences for members of the class Peribacteria in the recently recognized Peregrinibacteria bacterial phylum.</title>
        <authorList>
            <person name="Anantharaman K."/>
            <person name="Brown C.T."/>
            <person name="Burstein D."/>
            <person name="Castelle C.J."/>
            <person name="Probst A.J."/>
            <person name="Thomas B.C."/>
            <person name="Williams K.H."/>
            <person name="Banfield J.F."/>
        </authorList>
    </citation>
    <scope>NUCLEOTIDE SEQUENCE [LARGE SCALE GENOMIC DNA]</scope>
</reference>
<dbReference type="HAMAP" id="MF_00075">
    <property type="entry name" value="IF_1"/>
    <property type="match status" value="1"/>
</dbReference>
<reference evidence="7 8" key="2">
    <citation type="journal article" date="2016" name="PeerJ">
        <title>Analysis of five complete genome sequences for members of the class Peribacteria in the recently recognized Peregrinibacteria bacterial phylum.</title>
        <authorList>
            <person name="Anantharaman K."/>
            <person name="Brown C.T."/>
            <person name="Burstein D."/>
            <person name="Castelle C.J."/>
            <person name="Probst A.J."/>
            <person name="Thomas B.C."/>
            <person name="Williams K.H."/>
            <person name="Banfield J.F."/>
        </authorList>
    </citation>
    <scope>NUCLEOTIDE SEQUENCE [LARGE SCALE GENOMIC DNA]</scope>
    <source>
        <strain evidence="7">RIFOXYD1_FULL_PER-ii_59_16</strain>
    </source>
</reference>
<evidence type="ECO:0000256" key="2">
    <source>
        <dbReference type="ARBA" id="ARBA00022540"/>
    </source>
</evidence>
<proteinExistence type="inferred from homology"/>
<gene>
    <name evidence="4" type="primary">infA</name>
    <name evidence="7" type="ORF">PeribacterD1_0030</name>
</gene>
<dbReference type="Gene3D" id="2.40.50.140">
    <property type="entry name" value="Nucleic acid-binding proteins"/>
    <property type="match status" value="1"/>
</dbReference>
<dbReference type="GO" id="GO:0003743">
    <property type="term" value="F:translation initiation factor activity"/>
    <property type="evidence" value="ECO:0007669"/>
    <property type="project" value="UniProtKB-UniRule"/>
</dbReference>
<dbReference type="FunFam" id="2.40.50.140:FF:000002">
    <property type="entry name" value="Translation initiation factor IF-1"/>
    <property type="match status" value="1"/>
</dbReference>
<dbReference type="SUPFAM" id="SSF50249">
    <property type="entry name" value="Nucleic acid-binding proteins"/>
    <property type="match status" value="1"/>
</dbReference>
<dbReference type="PROSITE" id="PS50832">
    <property type="entry name" value="S1_IF1_TYPE"/>
    <property type="match status" value="1"/>
</dbReference>
<protein>
    <recommendedName>
        <fullName evidence="4 5">Translation initiation factor IF-1</fullName>
    </recommendedName>
</protein>
<dbReference type="InterPro" id="IPR006196">
    <property type="entry name" value="RNA-binding_domain_S1_IF1"/>
</dbReference>
<accession>A0A0S1SH36</accession>
<dbReference type="GO" id="GO:0019843">
    <property type="term" value="F:rRNA binding"/>
    <property type="evidence" value="ECO:0007669"/>
    <property type="project" value="UniProtKB-UniRule"/>
</dbReference>
<keyword evidence="4" id="KW-0694">RNA-binding</keyword>
<accession>A0A0S1SDB0</accession>
<evidence type="ECO:0000259" key="6">
    <source>
        <dbReference type="PROSITE" id="PS50832"/>
    </source>
</evidence>
<evidence type="ECO:0000256" key="4">
    <source>
        <dbReference type="HAMAP-Rule" id="MF_00075"/>
    </source>
</evidence>
<accession>A0A0S1SLZ2</accession>
<dbReference type="InterPro" id="IPR004368">
    <property type="entry name" value="TIF_IF1"/>
</dbReference>
<comment type="function">
    <text evidence="4">One of the essential components for the initiation of protein synthesis. Stabilizes the binding of IF-2 and IF-3 on the 30S subunit to which N-formylmethionyl-tRNA(fMet) subsequently binds. Helps modulate mRNA selection, yielding the 30S pre-initiation complex (PIC). Upon addition of the 50S ribosomal subunit IF-1, IF-2 and IF-3 are released leaving the mature 70S translation initiation complex.</text>
</comment>
<dbReference type="GO" id="GO:0005829">
    <property type="term" value="C:cytosol"/>
    <property type="evidence" value="ECO:0007669"/>
    <property type="project" value="TreeGrafter"/>
</dbReference>
<dbReference type="EMBL" id="CP013065">
    <property type="protein sequence ID" value="ALM12735.1"/>
    <property type="molecule type" value="Genomic_DNA"/>
</dbReference>
<dbReference type="PANTHER" id="PTHR33370:SF1">
    <property type="entry name" value="TRANSLATION INITIATION FACTOR IF-1, CHLOROPLASTIC"/>
    <property type="match status" value="1"/>
</dbReference>
<evidence type="ECO:0000313" key="7">
    <source>
        <dbReference type="EMBL" id="ALM12735.1"/>
    </source>
</evidence>
<comment type="subcellular location">
    <subcellularLocation>
        <location evidence="4">Cytoplasm</location>
    </subcellularLocation>
</comment>
<keyword evidence="4" id="KW-0963">Cytoplasm</keyword>
<comment type="similarity">
    <text evidence="1 4">Belongs to the IF-1 family.</text>
</comment>
<dbReference type="CDD" id="cd04451">
    <property type="entry name" value="S1_IF1"/>
    <property type="match status" value="1"/>
</dbReference>
<dbReference type="PATRIC" id="fig|1735161.3.peg.31"/>
<keyword evidence="3 4" id="KW-0648">Protein biosynthesis</keyword>
<dbReference type="PANTHER" id="PTHR33370">
    <property type="entry name" value="TRANSLATION INITIATION FACTOR IF-1, CHLOROPLASTIC"/>
    <property type="match status" value="1"/>
</dbReference>
<sequence>MFINTNFHLLVKMASNSLLAQKRLCRMPRLSFVYFFLRSVSKQDVIELVGVVEETFPNAMFRVRITSDQAKNHELLCHLAGRMRVHRVRILPGDRVKVEMTPYDLKKGRIVYRFSPDRPPVAQEEPAR</sequence>
<dbReference type="NCBIfam" id="TIGR00008">
    <property type="entry name" value="infA"/>
    <property type="match status" value="1"/>
</dbReference>
<feature type="domain" description="S1-like" evidence="6">
    <location>
        <begin position="36"/>
        <end position="115"/>
    </location>
</feature>
<dbReference type="InterPro" id="IPR012340">
    <property type="entry name" value="NA-bd_OB-fold"/>
</dbReference>
<dbReference type="GO" id="GO:0043022">
    <property type="term" value="F:ribosome binding"/>
    <property type="evidence" value="ECO:0007669"/>
    <property type="project" value="UniProtKB-UniRule"/>
</dbReference>
<accession>A0A0S1SSW5</accession>
<organism evidence="7 8">
    <name type="scientific">Candidatus Peribacter riflensis</name>
    <dbReference type="NCBI Taxonomy" id="1735162"/>
    <lineage>
        <taxon>Bacteria</taxon>
        <taxon>Candidatus Peregrinibacteriota</taxon>
        <taxon>Candidatus Peribacteria</taxon>
        <taxon>Candidatus Peribacterales</taxon>
        <taxon>Candidatus Peribacteraceae</taxon>
        <taxon>Candidatus Peribacter</taxon>
    </lineage>
</organism>